<dbReference type="SMART" id="SM00399">
    <property type="entry name" value="ZnF_C4"/>
    <property type="match status" value="1"/>
</dbReference>
<accession>A0AAD4K6N2</accession>
<dbReference type="SMART" id="SM00430">
    <property type="entry name" value="HOLI"/>
    <property type="match status" value="1"/>
</dbReference>
<feature type="compositionally biased region" description="Low complexity" evidence="11">
    <location>
        <begin position="360"/>
        <end position="372"/>
    </location>
</feature>
<dbReference type="PRINTS" id="PR00398">
    <property type="entry name" value="STRDHORMONER"/>
</dbReference>
<keyword evidence="6 10" id="KW-0238">DNA-binding</keyword>
<keyword evidence="5 10" id="KW-0805">Transcription regulation</keyword>
<feature type="region of interest" description="Disordered" evidence="11">
    <location>
        <begin position="343"/>
        <end position="372"/>
    </location>
</feature>
<dbReference type="PANTHER" id="PTHR24083">
    <property type="entry name" value="NUCLEAR HORMONE RECEPTOR"/>
    <property type="match status" value="1"/>
</dbReference>
<evidence type="ECO:0000256" key="11">
    <source>
        <dbReference type="SAM" id="MobiDB-lite"/>
    </source>
</evidence>
<evidence type="ECO:0000256" key="10">
    <source>
        <dbReference type="RuleBase" id="RU004334"/>
    </source>
</evidence>
<dbReference type="SUPFAM" id="SSF57716">
    <property type="entry name" value="Glucocorticoid receptor-like (DNA-binding domain)"/>
    <property type="match status" value="1"/>
</dbReference>
<comment type="caution">
    <text evidence="14">The sequence shown here is derived from an EMBL/GenBank/DDBJ whole genome shotgun (WGS) entry which is preliminary data.</text>
</comment>
<comment type="subcellular location">
    <subcellularLocation>
        <location evidence="1 10">Nucleus</location>
    </subcellularLocation>
</comment>
<reference evidence="14" key="1">
    <citation type="journal article" date="2021" name="Mol. Ecol. Resour.">
        <title>Phylogenomic analyses of the genus Drosophila reveals genomic signals of climate adaptation.</title>
        <authorList>
            <person name="Li F."/>
            <person name="Rane R.V."/>
            <person name="Luria V."/>
            <person name="Xiong Z."/>
            <person name="Chen J."/>
            <person name="Li Z."/>
            <person name="Catullo R.A."/>
            <person name="Griffin P.C."/>
            <person name="Schiffer M."/>
            <person name="Pearce S."/>
            <person name="Lee S.F."/>
            <person name="McElroy K."/>
            <person name="Stocker A."/>
            <person name="Shirriffs J."/>
            <person name="Cockerell F."/>
            <person name="Coppin C."/>
            <person name="Sgro C.M."/>
            <person name="Karger A."/>
            <person name="Cain J.W."/>
            <person name="Weber J.A."/>
            <person name="Santpere G."/>
            <person name="Kirschner M.W."/>
            <person name="Hoffmann A.A."/>
            <person name="Oakeshott J.G."/>
            <person name="Zhang G."/>
        </authorList>
    </citation>
    <scope>NUCLEOTIDE SEQUENCE</scope>
    <source>
        <strain evidence="14">BGI-SZ-2011g</strain>
    </source>
</reference>
<keyword evidence="7 10" id="KW-0804">Transcription</keyword>
<evidence type="ECO:0000256" key="3">
    <source>
        <dbReference type="ARBA" id="ARBA00022771"/>
    </source>
</evidence>
<dbReference type="GO" id="GO:0043565">
    <property type="term" value="F:sequence-specific DNA binding"/>
    <property type="evidence" value="ECO:0007669"/>
    <property type="project" value="InterPro"/>
</dbReference>
<evidence type="ECO:0000313" key="15">
    <source>
        <dbReference type="Proteomes" id="UP001200034"/>
    </source>
</evidence>
<organism evidence="14 15">
    <name type="scientific">Drosophila rubida</name>
    <dbReference type="NCBI Taxonomy" id="30044"/>
    <lineage>
        <taxon>Eukaryota</taxon>
        <taxon>Metazoa</taxon>
        <taxon>Ecdysozoa</taxon>
        <taxon>Arthropoda</taxon>
        <taxon>Hexapoda</taxon>
        <taxon>Insecta</taxon>
        <taxon>Pterygota</taxon>
        <taxon>Neoptera</taxon>
        <taxon>Endopterygota</taxon>
        <taxon>Diptera</taxon>
        <taxon>Brachycera</taxon>
        <taxon>Muscomorpha</taxon>
        <taxon>Ephydroidea</taxon>
        <taxon>Drosophilidae</taxon>
        <taxon>Drosophila</taxon>
    </lineage>
</organism>
<protein>
    <recommendedName>
        <fullName evidence="16">Protein tailless</fullName>
    </recommendedName>
</protein>
<evidence type="ECO:0000256" key="6">
    <source>
        <dbReference type="ARBA" id="ARBA00023125"/>
    </source>
</evidence>
<comment type="similarity">
    <text evidence="10">Belongs to the nuclear hormone receptor family.</text>
</comment>
<evidence type="ECO:0000256" key="2">
    <source>
        <dbReference type="ARBA" id="ARBA00022723"/>
    </source>
</evidence>
<evidence type="ECO:0000256" key="1">
    <source>
        <dbReference type="ARBA" id="ARBA00004123"/>
    </source>
</evidence>
<keyword evidence="15" id="KW-1185">Reference proteome</keyword>
<dbReference type="GO" id="GO:0008270">
    <property type="term" value="F:zinc ion binding"/>
    <property type="evidence" value="ECO:0007669"/>
    <property type="project" value="UniProtKB-KW"/>
</dbReference>
<dbReference type="Gene3D" id="1.10.565.10">
    <property type="entry name" value="Retinoid X Receptor"/>
    <property type="match status" value="1"/>
</dbReference>
<dbReference type="GO" id="GO:0032502">
    <property type="term" value="P:developmental process"/>
    <property type="evidence" value="ECO:0007669"/>
    <property type="project" value="UniProtKB-ARBA"/>
</dbReference>
<dbReference type="PROSITE" id="PS51030">
    <property type="entry name" value="NUCLEAR_REC_DBD_2"/>
    <property type="match status" value="1"/>
</dbReference>
<evidence type="ECO:0000256" key="7">
    <source>
        <dbReference type="ARBA" id="ARBA00023163"/>
    </source>
</evidence>
<keyword evidence="9 10" id="KW-0539">Nucleus</keyword>
<dbReference type="PRINTS" id="PR00047">
    <property type="entry name" value="STROIDFINGER"/>
</dbReference>
<dbReference type="FunFam" id="3.30.50.10:FF:000019">
    <property type="entry name" value="Nuclear receptor subfamily 2 group E member"/>
    <property type="match status" value="1"/>
</dbReference>
<dbReference type="InterPro" id="IPR013088">
    <property type="entry name" value="Znf_NHR/GATA"/>
</dbReference>
<dbReference type="InterPro" id="IPR001723">
    <property type="entry name" value="Nuclear_hrmn_rcpt"/>
</dbReference>
<dbReference type="GO" id="GO:0003700">
    <property type="term" value="F:DNA-binding transcription factor activity"/>
    <property type="evidence" value="ECO:0007669"/>
    <property type="project" value="InterPro"/>
</dbReference>
<feature type="domain" description="NR LBD" evidence="13">
    <location>
        <begin position="189"/>
        <end position="450"/>
    </location>
</feature>
<evidence type="ECO:0008006" key="16">
    <source>
        <dbReference type="Google" id="ProtNLM"/>
    </source>
</evidence>
<dbReference type="EMBL" id="JAJJHW010000824">
    <property type="protein sequence ID" value="KAH8381269.1"/>
    <property type="molecule type" value="Genomic_DNA"/>
</dbReference>
<sequence length="452" mass="50638">MQSSEGSPDMMDQKYNSVRLSPAQSSRILYHVPCKVCRDHSSGKHYGIYACDGCAGFFKRSIRRSRQYVCKSQKQGLCVVDKTHRNQCRACRLRKCFEVGMNKDAVQHERGPRNSTLRRHMAMYKDAMMGAAEMPQIPPEILMNTAALTGFPGMPLPLPPNVQRGPHHHPALSGAFQPPPPAAVLDLSVPRVPHHPVHQGHHGFFSPTAAYMNALATRALPPTPPLMAAEHIKETAAEHLFKNVNWIKSVRAFTELPMPDQLLLLEESWKEFFILAMAQYLMPMNFAQLLFVYESENANREIVAVVSREVHSFQDVLNQLCHLNIDSTEYECLRAISLFRKSPPTASSTEDLANSSILTGSGSPNSSASAESRGLVESNKVAAMHNDARNALHNYISRTHPNQPLRFQTLLGVVALMHKVSSFTIEELFFRKTIGDITIVRLISDMYSQRKI</sequence>
<dbReference type="Gene3D" id="3.30.50.10">
    <property type="entry name" value="Erythroid Transcription Factor GATA-1, subunit A"/>
    <property type="match status" value="1"/>
</dbReference>
<evidence type="ECO:0000259" key="13">
    <source>
        <dbReference type="PROSITE" id="PS51843"/>
    </source>
</evidence>
<dbReference type="CDD" id="cd07163">
    <property type="entry name" value="NR_DBD_TLX"/>
    <property type="match status" value="1"/>
</dbReference>
<dbReference type="InterPro" id="IPR001628">
    <property type="entry name" value="Znf_hrmn_rcpt"/>
</dbReference>
<dbReference type="PROSITE" id="PS51843">
    <property type="entry name" value="NR_LBD"/>
    <property type="match status" value="1"/>
</dbReference>
<dbReference type="PROSITE" id="PS00031">
    <property type="entry name" value="NUCLEAR_REC_DBD_1"/>
    <property type="match status" value="1"/>
</dbReference>
<evidence type="ECO:0000256" key="5">
    <source>
        <dbReference type="ARBA" id="ARBA00023015"/>
    </source>
</evidence>
<dbReference type="Pfam" id="PF00105">
    <property type="entry name" value="zf-C4"/>
    <property type="match status" value="1"/>
</dbReference>
<dbReference type="InterPro" id="IPR000536">
    <property type="entry name" value="Nucl_hrmn_rcpt_lig-bd"/>
</dbReference>
<dbReference type="GO" id="GO:0005634">
    <property type="term" value="C:nucleus"/>
    <property type="evidence" value="ECO:0007669"/>
    <property type="project" value="UniProtKB-SubCell"/>
</dbReference>
<evidence type="ECO:0000256" key="4">
    <source>
        <dbReference type="ARBA" id="ARBA00022833"/>
    </source>
</evidence>
<dbReference type="Proteomes" id="UP001200034">
    <property type="component" value="Unassembled WGS sequence"/>
</dbReference>
<dbReference type="AlphaFoldDB" id="A0AAD4K6N2"/>
<dbReference type="SUPFAM" id="SSF48508">
    <property type="entry name" value="Nuclear receptor ligand-binding domain"/>
    <property type="match status" value="1"/>
</dbReference>
<dbReference type="GO" id="GO:0000122">
    <property type="term" value="P:negative regulation of transcription by RNA polymerase II"/>
    <property type="evidence" value="ECO:0007669"/>
    <property type="project" value="UniProtKB-ARBA"/>
</dbReference>
<keyword evidence="4 10" id="KW-0862">Zinc</keyword>
<keyword evidence="3 10" id="KW-0863">Zinc-finger</keyword>
<feature type="compositionally biased region" description="Polar residues" evidence="11">
    <location>
        <begin position="344"/>
        <end position="359"/>
    </location>
</feature>
<feature type="domain" description="Nuclear receptor" evidence="12">
    <location>
        <begin position="31"/>
        <end position="108"/>
    </location>
</feature>
<dbReference type="Pfam" id="PF00104">
    <property type="entry name" value="Hormone_recep"/>
    <property type="match status" value="1"/>
</dbReference>
<keyword evidence="2 10" id="KW-0479">Metal-binding</keyword>
<evidence type="ECO:0000256" key="8">
    <source>
        <dbReference type="ARBA" id="ARBA00023170"/>
    </source>
</evidence>
<proteinExistence type="inferred from homology"/>
<name>A0AAD4K6N2_9MUSC</name>
<gene>
    <name evidence="14" type="ORF">KR093_001147</name>
</gene>
<dbReference type="InterPro" id="IPR050274">
    <property type="entry name" value="Nuclear_hormone_rcpt_NR2"/>
</dbReference>
<evidence type="ECO:0000259" key="12">
    <source>
        <dbReference type="PROSITE" id="PS51030"/>
    </source>
</evidence>
<evidence type="ECO:0000256" key="9">
    <source>
        <dbReference type="ARBA" id="ARBA00023242"/>
    </source>
</evidence>
<dbReference type="InterPro" id="IPR035500">
    <property type="entry name" value="NHR-like_dom_sf"/>
</dbReference>
<evidence type="ECO:0000313" key="14">
    <source>
        <dbReference type="EMBL" id="KAH8381269.1"/>
    </source>
</evidence>
<keyword evidence="8 10" id="KW-0675">Receptor</keyword>